<sequence>MSKGKGKQGYKYMFFLVMLFGYCNGKGPHNNAETVRLQLFSFEAGDIGAAHIFEDTLGFKGKILLTNWKDTIFFNFGYGDVDNLAEKDPKVIYYPYNIDTLKLNIDKDILDTSLVIYTNKANYDIDEFRRRNVFFDSISGFRAKIVLPREVSKGGTAGVYFDSLRNDEGGRLKFNFYADNLDSLQIKRISEIIKTIRFNLNL</sequence>
<keyword evidence="2" id="KW-1185">Reference proteome</keyword>
<protein>
    <recommendedName>
        <fullName evidence="3">Lipoprotein</fullName>
    </recommendedName>
</protein>
<organism evidence="1 2">
    <name type="scientific">Niabella pedocola</name>
    <dbReference type="NCBI Taxonomy" id="1752077"/>
    <lineage>
        <taxon>Bacteria</taxon>
        <taxon>Pseudomonadati</taxon>
        <taxon>Bacteroidota</taxon>
        <taxon>Chitinophagia</taxon>
        <taxon>Chitinophagales</taxon>
        <taxon>Chitinophagaceae</taxon>
        <taxon>Niabella</taxon>
    </lineage>
</organism>
<proteinExistence type="predicted"/>
<evidence type="ECO:0008006" key="3">
    <source>
        <dbReference type="Google" id="ProtNLM"/>
    </source>
</evidence>
<evidence type="ECO:0000313" key="2">
    <source>
        <dbReference type="Proteomes" id="UP001199816"/>
    </source>
</evidence>
<reference evidence="1 2" key="1">
    <citation type="submission" date="2021-11" db="EMBL/GenBank/DDBJ databases">
        <title>Genomic of Niabella pedocola.</title>
        <authorList>
            <person name="Wu T."/>
        </authorList>
    </citation>
    <scope>NUCLEOTIDE SEQUENCE [LARGE SCALE GENOMIC DNA]</scope>
    <source>
        <strain evidence="1 2">JCM 31011</strain>
    </source>
</reference>
<gene>
    <name evidence="1" type="ORF">LQ567_24310</name>
</gene>
<accession>A0ABS8PYQ1</accession>
<name>A0ABS8PYQ1_9BACT</name>
<dbReference type="Proteomes" id="UP001199816">
    <property type="component" value="Unassembled WGS sequence"/>
</dbReference>
<dbReference type="EMBL" id="JAJNEC010000007">
    <property type="protein sequence ID" value="MCD2425929.1"/>
    <property type="molecule type" value="Genomic_DNA"/>
</dbReference>
<evidence type="ECO:0000313" key="1">
    <source>
        <dbReference type="EMBL" id="MCD2425929.1"/>
    </source>
</evidence>
<dbReference type="RefSeq" id="WP_231008516.1">
    <property type="nucleotide sequence ID" value="NZ_JAJNEC010000007.1"/>
</dbReference>
<comment type="caution">
    <text evidence="1">The sequence shown here is derived from an EMBL/GenBank/DDBJ whole genome shotgun (WGS) entry which is preliminary data.</text>
</comment>